<dbReference type="PIRSF" id="PIRSF017126">
    <property type="entry name" value="Condensin_H"/>
    <property type="match status" value="1"/>
</dbReference>
<gene>
    <name evidence="2" type="ORF">SLEP1_g47352</name>
</gene>
<dbReference type="PANTHER" id="PTHR13108">
    <property type="entry name" value="CONDENSIN COMPLEX SUBUNIT 2"/>
    <property type="match status" value="1"/>
</dbReference>
<accession>A0AAV5LS18</accession>
<evidence type="ECO:0000256" key="1">
    <source>
        <dbReference type="SAM" id="MobiDB-lite"/>
    </source>
</evidence>
<protein>
    <recommendedName>
        <fullName evidence="4">Condensin complex subunit 2</fullName>
    </recommendedName>
</protein>
<name>A0AAV5LS18_9ROSI</name>
<evidence type="ECO:0000313" key="3">
    <source>
        <dbReference type="Proteomes" id="UP001054252"/>
    </source>
</evidence>
<feature type="region of interest" description="Disordered" evidence="1">
    <location>
        <begin position="163"/>
        <end position="182"/>
    </location>
</feature>
<keyword evidence="3" id="KW-1185">Reference proteome</keyword>
<evidence type="ECO:0008006" key="4">
    <source>
        <dbReference type="Google" id="ProtNLM"/>
    </source>
</evidence>
<evidence type="ECO:0000313" key="2">
    <source>
        <dbReference type="EMBL" id="GKV39603.1"/>
    </source>
</evidence>
<dbReference type="EMBL" id="BPVZ01000135">
    <property type="protein sequence ID" value="GKV39603.1"/>
    <property type="molecule type" value="Genomic_DNA"/>
</dbReference>
<comment type="caution">
    <text evidence="2">The sequence shown here is derived from an EMBL/GenBank/DDBJ whole genome shotgun (WGS) entry which is preliminary data.</text>
</comment>
<dbReference type="PANTHER" id="PTHR13108:SF10">
    <property type="entry name" value="CONDENSIN COMPLEX SUBUNIT 2"/>
    <property type="match status" value="1"/>
</dbReference>
<dbReference type="GO" id="GO:0007076">
    <property type="term" value="P:mitotic chromosome condensation"/>
    <property type="evidence" value="ECO:0007669"/>
    <property type="project" value="InterPro"/>
</dbReference>
<organism evidence="2 3">
    <name type="scientific">Rubroshorea leprosula</name>
    <dbReference type="NCBI Taxonomy" id="152421"/>
    <lineage>
        <taxon>Eukaryota</taxon>
        <taxon>Viridiplantae</taxon>
        <taxon>Streptophyta</taxon>
        <taxon>Embryophyta</taxon>
        <taxon>Tracheophyta</taxon>
        <taxon>Spermatophyta</taxon>
        <taxon>Magnoliopsida</taxon>
        <taxon>eudicotyledons</taxon>
        <taxon>Gunneridae</taxon>
        <taxon>Pentapetalae</taxon>
        <taxon>rosids</taxon>
        <taxon>malvids</taxon>
        <taxon>Malvales</taxon>
        <taxon>Dipterocarpaceae</taxon>
        <taxon>Rubroshorea</taxon>
    </lineage>
</organism>
<dbReference type="Proteomes" id="UP001054252">
    <property type="component" value="Unassembled WGS sequence"/>
</dbReference>
<dbReference type="AlphaFoldDB" id="A0AAV5LS18"/>
<proteinExistence type="predicted"/>
<reference evidence="2 3" key="1">
    <citation type="journal article" date="2021" name="Commun. Biol.">
        <title>The genome of Shorea leprosula (Dipterocarpaceae) highlights the ecological relevance of drought in aseasonal tropical rainforests.</title>
        <authorList>
            <person name="Ng K.K.S."/>
            <person name="Kobayashi M.J."/>
            <person name="Fawcett J.A."/>
            <person name="Hatakeyama M."/>
            <person name="Paape T."/>
            <person name="Ng C.H."/>
            <person name="Ang C.C."/>
            <person name="Tnah L.H."/>
            <person name="Lee C.T."/>
            <person name="Nishiyama T."/>
            <person name="Sese J."/>
            <person name="O'Brien M.J."/>
            <person name="Copetti D."/>
            <person name="Mohd Noor M.I."/>
            <person name="Ong R.C."/>
            <person name="Putra M."/>
            <person name="Sireger I.Z."/>
            <person name="Indrioko S."/>
            <person name="Kosugi Y."/>
            <person name="Izuno A."/>
            <person name="Isagi Y."/>
            <person name="Lee S.L."/>
            <person name="Shimizu K.K."/>
        </authorList>
    </citation>
    <scope>NUCLEOTIDE SEQUENCE [LARGE SCALE GENOMIC DNA]</scope>
    <source>
        <strain evidence="2">214</strain>
    </source>
</reference>
<dbReference type="GO" id="GO:0000796">
    <property type="term" value="C:condensin complex"/>
    <property type="evidence" value="ECO:0007669"/>
    <property type="project" value="InterPro"/>
</dbReference>
<dbReference type="Pfam" id="PF05786">
    <property type="entry name" value="Cnd2"/>
    <property type="match status" value="2"/>
</dbReference>
<dbReference type="InterPro" id="IPR022816">
    <property type="entry name" value="Condensin_barren_su2"/>
</dbReference>
<sequence>MDEAVSPRQRATMINRLQSPTTAFFLRSNDDRLERAQARAAARAAAIRPTAPVTNPPSPPSDYCLSKQQIIDLFQNCIKLASENKINQKNTWELKLIDHLSDIIKVDAAEADSQANFQRASCTLEASVKIYSVRVDAVHAEAYKVLSGINRIGQEDVHEMHSEGGNVNNSVEGSHTKRESEKKISPLSTLECSFEALNAKKFEVAFLADPLYQQTSAQFDEGGAKGLLLNNLGVYQGCRVLFDSFEVPGKCKSCSVQNKSLDMIDISFAEECIENMVMNMQTKNEISPTLRDIVLHFGKDNERLEQTFHVNQNFDILVDAFDEEADLGNNSIGDHEAWTSDHDEVSCVVNETSSFGPTFNNLHEENCSHASCEPNLQEEFEDVAAVLCQGFLLRNTWAGPDHWKYWKFKGSGDVPATESRSASTAKRPKNKNMMDVDIDFMKSLDNEMPDIFSPPKNPKSLMLPANRALFSNTLPEDCHYRPENLVKLFLLPNVLVTWAWVFYDFRCQIDSDEITKTLGRTRKSRRKNADYGSWQQDNDLEEELPSWGNESGVSSQYNDGYIHDDVRDSYECVTQPHKVNKIEVQYDKNSKQVDVHALKETLWDHMQVSMEVSELGCKAMLSFKVSNMCWSHFPSIAKLL</sequence>
<dbReference type="GO" id="GO:0003682">
    <property type="term" value="F:chromatin binding"/>
    <property type="evidence" value="ECO:0007669"/>
    <property type="project" value="TreeGrafter"/>
</dbReference>